<evidence type="ECO:0000256" key="9">
    <source>
        <dbReference type="ARBA" id="ARBA00023139"/>
    </source>
</evidence>
<gene>
    <name evidence="12" type="primary">yidC</name>
    <name evidence="15" type="ORF">BN000_03734</name>
</gene>
<evidence type="ECO:0000259" key="14">
    <source>
        <dbReference type="Pfam" id="PF02096"/>
    </source>
</evidence>
<dbReference type="HAMAP" id="MF_01811">
    <property type="entry name" value="YidC_type2"/>
    <property type="match status" value="1"/>
</dbReference>
<feature type="transmembrane region" description="Helical" evidence="12">
    <location>
        <begin position="168"/>
        <end position="188"/>
    </location>
</feature>
<dbReference type="CDD" id="cd20070">
    <property type="entry name" value="5TM_YidC_Alb3"/>
    <property type="match status" value="1"/>
</dbReference>
<keyword evidence="4 12" id="KW-0812">Transmembrane</keyword>
<evidence type="ECO:0000313" key="15">
    <source>
        <dbReference type="EMBL" id="CRK83743.1"/>
    </source>
</evidence>
<dbReference type="GO" id="GO:0005886">
    <property type="term" value="C:plasma membrane"/>
    <property type="evidence" value="ECO:0007669"/>
    <property type="project" value="UniProtKB-SubCell"/>
</dbReference>
<dbReference type="PANTHER" id="PTHR12428">
    <property type="entry name" value="OXA1"/>
    <property type="match status" value="1"/>
</dbReference>
<evidence type="ECO:0000256" key="1">
    <source>
        <dbReference type="ARBA" id="ARBA00004651"/>
    </source>
</evidence>
<dbReference type="InterPro" id="IPR047196">
    <property type="entry name" value="YidC_ALB_C"/>
</dbReference>
<proteinExistence type="inferred from homology"/>
<evidence type="ECO:0000256" key="12">
    <source>
        <dbReference type="HAMAP-Rule" id="MF_01811"/>
    </source>
</evidence>
<accession>A0A0U1P0I9</accession>
<keyword evidence="7 12" id="KW-1133">Transmembrane helix</keyword>
<dbReference type="PRINTS" id="PR00701">
    <property type="entry name" value="60KDINNERMP"/>
</dbReference>
<feature type="transmembrane region" description="Helical" evidence="12">
    <location>
        <begin position="60"/>
        <end position="80"/>
    </location>
</feature>
<dbReference type="NCBIfam" id="TIGR03592">
    <property type="entry name" value="yidC_oxa1_cterm"/>
    <property type="match status" value="1"/>
</dbReference>
<dbReference type="EMBL" id="CVRB01000004">
    <property type="protein sequence ID" value="CRK83743.1"/>
    <property type="molecule type" value="Genomic_DNA"/>
</dbReference>
<keyword evidence="2 12" id="KW-0813">Transport</keyword>
<dbReference type="InterPro" id="IPR028055">
    <property type="entry name" value="YidC/Oxa/ALB_C"/>
</dbReference>
<keyword evidence="3 12" id="KW-1003">Cell membrane</keyword>
<keyword evidence="8 12" id="KW-0472">Membrane</keyword>
<name>A0A0U1P0I9_9BACI</name>
<dbReference type="RefSeq" id="WP_090636765.1">
    <property type="nucleotide sequence ID" value="NZ_CVRB01000004.1"/>
</dbReference>
<dbReference type="STRING" id="1499688.BN000_03734"/>
<reference evidence="16" key="1">
    <citation type="submission" date="2015-05" db="EMBL/GenBank/DDBJ databases">
        <authorList>
            <person name="Urmite Genomes"/>
        </authorList>
    </citation>
    <scope>NUCLEOTIDE SEQUENCE [LARGE SCALE GENOMIC DNA]</scope>
    <source>
        <strain evidence="16">LF1</strain>
    </source>
</reference>
<keyword evidence="9" id="KW-0564">Palmitate</keyword>
<dbReference type="Proteomes" id="UP000199087">
    <property type="component" value="Unassembled WGS sequence"/>
</dbReference>
<dbReference type="InterPro" id="IPR023060">
    <property type="entry name" value="YidC/YidC1/YidC2_Firmicutes"/>
</dbReference>
<evidence type="ECO:0000256" key="13">
    <source>
        <dbReference type="SAM" id="SignalP"/>
    </source>
</evidence>
<keyword evidence="6 12" id="KW-0653">Protein transport</keyword>
<organism evidence="15 16">
    <name type="scientific">Neobacillus massiliamazoniensis</name>
    <dbReference type="NCBI Taxonomy" id="1499688"/>
    <lineage>
        <taxon>Bacteria</taxon>
        <taxon>Bacillati</taxon>
        <taxon>Bacillota</taxon>
        <taxon>Bacilli</taxon>
        <taxon>Bacillales</taxon>
        <taxon>Bacillaceae</taxon>
        <taxon>Neobacillus</taxon>
    </lineage>
</organism>
<keyword evidence="11 12" id="KW-0449">Lipoprotein</keyword>
<sequence precursor="true">MKTKRSSFTVITLLALTTLLLSACSAQTQGGTKGNLFTQYVVDPFTVILKGVANVFHGNYGIAIILVTILIRLALMPLMLRQYKNQMVMKEKMDVLKPEMDAIQKKIKTEKDPKKKQELQAEMMGLYQKHGVNPLNMGCLPVLIQMPILTGFYYAIRGSQEIAQHHFLWFSLGKPDIVITIIAGLVYYFQFKVSQSTMPTQQQEQMKYMGLLSPLMIVMFSLKAPAALPLYWVVGGIFLTVQSVISRRLYQNKKEAAVQVNVKQK</sequence>
<dbReference type="OrthoDB" id="9780552at2"/>
<evidence type="ECO:0000313" key="16">
    <source>
        <dbReference type="Proteomes" id="UP000199087"/>
    </source>
</evidence>
<dbReference type="Pfam" id="PF02096">
    <property type="entry name" value="60KD_IMP"/>
    <property type="match status" value="1"/>
</dbReference>
<evidence type="ECO:0000256" key="11">
    <source>
        <dbReference type="ARBA" id="ARBA00023288"/>
    </source>
</evidence>
<feature type="transmembrane region" description="Helical" evidence="12">
    <location>
        <begin position="135"/>
        <end position="156"/>
    </location>
</feature>
<evidence type="ECO:0000256" key="3">
    <source>
        <dbReference type="ARBA" id="ARBA00022475"/>
    </source>
</evidence>
<dbReference type="InterPro" id="IPR001708">
    <property type="entry name" value="YidC/ALB3/OXA1/COX18"/>
</dbReference>
<feature type="transmembrane region" description="Helical" evidence="12">
    <location>
        <begin position="208"/>
        <end position="224"/>
    </location>
</feature>
<comment type="subcellular location">
    <subcellularLocation>
        <location evidence="1 12">Cell membrane</location>
        <topology evidence="1 12">Multi-pass membrane protein</topology>
    </subcellularLocation>
</comment>
<protein>
    <recommendedName>
        <fullName evidence="12">Membrane protein insertase YidC</fullName>
    </recommendedName>
    <alternativeName>
        <fullName evidence="12">Foldase YidC</fullName>
    </alternativeName>
    <alternativeName>
        <fullName evidence="12">Membrane integrase YidC</fullName>
    </alternativeName>
    <alternativeName>
        <fullName evidence="12">Membrane protein YidC</fullName>
    </alternativeName>
</protein>
<comment type="function">
    <text evidence="12">Required for the insertion and/or proper folding and/or complex formation of integral membrane proteins into the membrane. Involved in integration of membrane proteins that insert both dependently and independently of the Sec translocase complex, as well as at least some lipoproteins.</text>
</comment>
<evidence type="ECO:0000256" key="8">
    <source>
        <dbReference type="ARBA" id="ARBA00023136"/>
    </source>
</evidence>
<dbReference type="GO" id="GO:0032977">
    <property type="term" value="F:membrane insertase activity"/>
    <property type="evidence" value="ECO:0007669"/>
    <property type="project" value="InterPro"/>
</dbReference>
<evidence type="ECO:0000256" key="6">
    <source>
        <dbReference type="ARBA" id="ARBA00022927"/>
    </source>
</evidence>
<dbReference type="PROSITE" id="PS51257">
    <property type="entry name" value="PROKAR_LIPOPROTEIN"/>
    <property type="match status" value="1"/>
</dbReference>
<keyword evidence="10 12" id="KW-0143">Chaperone</keyword>
<keyword evidence="5 12" id="KW-0732">Signal</keyword>
<evidence type="ECO:0000256" key="5">
    <source>
        <dbReference type="ARBA" id="ARBA00022729"/>
    </source>
</evidence>
<dbReference type="GO" id="GO:0051205">
    <property type="term" value="P:protein insertion into membrane"/>
    <property type="evidence" value="ECO:0007669"/>
    <property type="project" value="TreeGrafter"/>
</dbReference>
<evidence type="ECO:0000256" key="7">
    <source>
        <dbReference type="ARBA" id="ARBA00022989"/>
    </source>
</evidence>
<dbReference type="AlphaFoldDB" id="A0A0U1P0I9"/>
<feature type="signal peptide" evidence="13">
    <location>
        <begin position="1"/>
        <end position="28"/>
    </location>
</feature>
<dbReference type="PANTHER" id="PTHR12428:SF65">
    <property type="entry name" value="CYTOCHROME C OXIDASE ASSEMBLY PROTEIN COX18, MITOCHONDRIAL"/>
    <property type="match status" value="1"/>
</dbReference>
<keyword evidence="16" id="KW-1185">Reference proteome</keyword>
<evidence type="ECO:0000256" key="2">
    <source>
        <dbReference type="ARBA" id="ARBA00022448"/>
    </source>
</evidence>
<evidence type="ECO:0000256" key="10">
    <source>
        <dbReference type="ARBA" id="ARBA00023186"/>
    </source>
</evidence>
<feature type="chain" id="PRO_5038521754" description="Membrane protein insertase YidC" evidence="13">
    <location>
        <begin position="29"/>
        <end position="265"/>
    </location>
</feature>
<comment type="similarity">
    <text evidence="12">Belongs to the OXA1/ALB3/YidC family. Type 2 subfamily.</text>
</comment>
<dbReference type="GO" id="GO:0015031">
    <property type="term" value="P:protein transport"/>
    <property type="evidence" value="ECO:0007669"/>
    <property type="project" value="UniProtKB-KW"/>
</dbReference>
<evidence type="ECO:0000256" key="4">
    <source>
        <dbReference type="ARBA" id="ARBA00022692"/>
    </source>
</evidence>
<feature type="domain" description="Membrane insertase YidC/Oxa/ALB C-terminal" evidence="14">
    <location>
        <begin position="60"/>
        <end position="247"/>
    </location>
</feature>